<evidence type="ECO:0000313" key="2">
    <source>
        <dbReference type="EMBL" id="GGY03230.1"/>
    </source>
</evidence>
<dbReference type="AlphaFoldDB" id="A0A918U6X6"/>
<protein>
    <submittedName>
        <fullName evidence="2">Uncharacterized protein</fullName>
    </submittedName>
</protein>
<keyword evidence="1" id="KW-0812">Transmembrane</keyword>
<proteinExistence type="predicted"/>
<accession>A0A918U6X6</accession>
<evidence type="ECO:0000256" key="1">
    <source>
        <dbReference type="SAM" id="Phobius"/>
    </source>
</evidence>
<reference evidence="2" key="2">
    <citation type="submission" date="2020-09" db="EMBL/GenBank/DDBJ databases">
        <authorList>
            <person name="Sun Q."/>
            <person name="Kim S."/>
        </authorList>
    </citation>
    <scope>NUCLEOTIDE SEQUENCE</scope>
    <source>
        <strain evidence="2">KCTC 32182</strain>
    </source>
</reference>
<organism evidence="2 3">
    <name type="scientific">Paludibacterium paludis</name>
    <dbReference type="NCBI Taxonomy" id="1225769"/>
    <lineage>
        <taxon>Bacteria</taxon>
        <taxon>Pseudomonadati</taxon>
        <taxon>Pseudomonadota</taxon>
        <taxon>Betaproteobacteria</taxon>
        <taxon>Neisseriales</taxon>
        <taxon>Chromobacteriaceae</taxon>
        <taxon>Paludibacterium</taxon>
    </lineage>
</organism>
<feature type="transmembrane region" description="Helical" evidence="1">
    <location>
        <begin position="6"/>
        <end position="31"/>
    </location>
</feature>
<comment type="caution">
    <text evidence="2">The sequence shown here is derived from an EMBL/GenBank/DDBJ whole genome shotgun (WGS) entry which is preliminary data.</text>
</comment>
<gene>
    <name evidence="2" type="ORF">GCM10011289_01900</name>
</gene>
<sequence>MIMGLLVMVMLVIVIMVVAMGIMLVVFMTAATACGRFHGLMASPLPILAKGLFVRMMCMTGHRSSPDSGSCRLFQTLELL</sequence>
<reference evidence="2" key="1">
    <citation type="journal article" date="2014" name="Int. J. Syst. Evol. Microbiol.">
        <title>Complete genome sequence of Corynebacterium casei LMG S-19264T (=DSM 44701T), isolated from a smear-ripened cheese.</title>
        <authorList>
            <consortium name="US DOE Joint Genome Institute (JGI-PGF)"/>
            <person name="Walter F."/>
            <person name="Albersmeier A."/>
            <person name="Kalinowski J."/>
            <person name="Ruckert C."/>
        </authorList>
    </citation>
    <scope>NUCLEOTIDE SEQUENCE</scope>
    <source>
        <strain evidence="2">KCTC 32182</strain>
    </source>
</reference>
<evidence type="ECO:0000313" key="3">
    <source>
        <dbReference type="Proteomes" id="UP000645257"/>
    </source>
</evidence>
<dbReference type="Proteomes" id="UP000645257">
    <property type="component" value="Unassembled WGS sequence"/>
</dbReference>
<dbReference type="EMBL" id="BMYX01000001">
    <property type="protein sequence ID" value="GGY03230.1"/>
    <property type="molecule type" value="Genomic_DNA"/>
</dbReference>
<name>A0A918U6X6_9NEIS</name>
<keyword evidence="1" id="KW-1133">Transmembrane helix</keyword>
<keyword evidence="1" id="KW-0472">Membrane</keyword>
<keyword evidence="3" id="KW-1185">Reference proteome</keyword>